<protein>
    <submittedName>
        <fullName evidence="2">Mastigoneme-like protein</fullName>
    </submittedName>
</protein>
<dbReference type="PANTHER" id="PTHR46967">
    <property type="entry name" value="INSULIN-LIKE GROWTH FACTOR BINDING PROTEIN,N-TERMINAL"/>
    <property type="match status" value="1"/>
</dbReference>
<evidence type="ECO:0000313" key="2">
    <source>
        <dbReference type="EMBL" id="KOO29345.1"/>
    </source>
</evidence>
<dbReference type="InterPro" id="IPR009030">
    <property type="entry name" value="Growth_fac_rcpt_cys_sf"/>
</dbReference>
<name>A0A0M0JS60_9EUKA</name>
<gene>
    <name evidence="2" type="ORF">Ctob_001999</name>
</gene>
<accession>A0A0M0JS60</accession>
<dbReference type="Proteomes" id="UP000037460">
    <property type="component" value="Unassembled WGS sequence"/>
</dbReference>
<comment type="caution">
    <text evidence="2">The sequence shown here is derived from an EMBL/GenBank/DDBJ whole genome shotgun (WGS) entry which is preliminary data.</text>
</comment>
<sequence>MGCALICLPPGVRPPSAPPVPPRTPPGVFNANYTAAFAPILPVRDYSLMSVDNETMLFVGGYVQIGTQAVSWGDPTHLALVTATRLPPLGYVPSGTSSGTGNGSVPSRYSAPPPPMAPGPLLYGNCTPGCGRATGIDECSPCTLGTYGTGDGICRQCPIGKSGATPRASTAAVACASCAPGSYSPVHGATACRPCPPGAFCADGWSLDPITRLLRQVAMTGAIPLPVECPAGTYSPDHGNDGPEDCIACPAGTVAPHSGGRSYAAACVPCPAGMSNGNPGMARCHNCTPTQAQPRTGQPFCDICAPGTFSNGFGRTACTECPVGSFNRFSGGGHPNCTACPPGTYGNTRGRSSFIPCPNGTASARRGATSVDTCAPCTRGTYNSAFGASACMQCPTSAMPGYRAAVKALDDAAAAVCEASGLFASEAPPRTGSVAWRLTSALGLVITTLCLCQVGA</sequence>
<dbReference type="InterPro" id="IPR011641">
    <property type="entry name" value="Tyr-kin_ephrin_A/B_rcpt-like"/>
</dbReference>
<feature type="domain" description="Tyrosine-protein kinase ephrin type A/B receptor-like" evidence="1">
    <location>
        <begin position="329"/>
        <end position="374"/>
    </location>
</feature>
<organism evidence="2 3">
    <name type="scientific">Chrysochromulina tobinii</name>
    <dbReference type="NCBI Taxonomy" id="1460289"/>
    <lineage>
        <taxon>Eukaryota</taxon>
        <taxon>Haptista</taxon>
        <taxon>Haptophyta</taxon>
        <taxon>Prymnesiophyceae</taxon>
        <taxon>Prymnesiales</taxon>
        <taxon>Chrysochromulinaceae</taxon>
        <taxon>Chrysochromulina</taxon>
    </lineage>
</organism>
<dbReference type="EMBL" id="JWZX01002429">
    <property type="protein sequence ID" value="KOO29345.1"/>
    <property type="molecule type" value="Genomic_DNA"/>
</dbReference>
<dbReference type="Pfam" id="PF07699">
    <property type="entry name" value="Ephrin_rec_like"/>
    <property type="match status" value="1"/>
</dbReference>
<evidence type="ECO:0000313" key="3">
    <source>
        <dbReference type="Proteomes" id="UP000037460"/>
    </source>
</evidence>
<keyword evidence="3" id="KW-1185">Reference proteome</keyword>
<proteinExistence type="predicted"/>
<dbReference type="AlphaFoldDB" id="A0A0M0JS60"/>
<dbReference type="PANTHER" id="PTHR46967:SF1">
    <property type="entry name" value="KERATIN-ASSOCIATED PROTEIN 16-1-LIKE"/>
    <property type="match status" value="1"/>
</dbReference>
<dbReference type="SMART" id="SM01411">
    <property type="entry name" value="Ephrin_rec_like"/>
    <property type="match status" value="4"/>
</dbReference>
<evidence type="ECO:0000259" key="1">
    <source>
        <dbReference type="Pfam" id="PF07699"/>
    </source>
</evidence>
<dbReference type="OrthoDB" id="439917at2759"/>
<reference evidence="3" key="1">
    <citation type="journal article" date="2015" name="PLoS Genet.">
        <title>Genome Sequence and Transcriptome Analyses of Chrysochromulina tobin: Metabolic Tools for Enhanced Algal Fitness in the Prominent Order Prymnesiales (Haptophyceae).</title>
        <authorList>
            <person name="Hovde B.T."/>
            <person name="Deodato C.R."/>
            <person name="Hunsperger H.M."/>
            <person name="Ryken S.A."/>
            <person name="Yost W."/>
            <person name="Jha R.K."/>
            <person name="Patterson J."/>
            <person name="Monnat R.J. Jr."/>
            <person name="Barlow S.B."/>
            <person name="Starkenburg S.R."/>
            <person name="Cattolico R.A."/>
        </authorList>
    </citation>
    <scope>NUCLEOTIDE SEQUENCE</scope>
    <source>
        <strain evidence="3">CCMP291</strain>
    </source>
</reference>
<dbReference type="SUPFAM" id="SSF57184">
    <property type="entry name" value="Growth factor receptor domain"/>
    <property type="match status" value="2"/>
</dbReference>
<dbReference type="Gene3D" id="2.10.50.10">
    <property type="entry name" value="Tumor Necrosis Factor Receptor, subunit A, domain 2"/>
    <property type="match status" value="2"/>
</dbReference>